<dbReference type="eggNOG" id="KOG0239">
    <property type="taxonomic scope" value="Eukaryota"/>
</dbReference>
<dbReference type="HOGENOM" id="CLU_881483_0_0_1"/>
<keyword evidence="3" id="KW-1185">Reference proteome</keyword>
<feature type="region of interest" description="Disordered" evidence="1">
    <location>
        <begin position="297"/>
        <end position="316"/>
    </location>
</feature>
<dbReference type="InParanoid" id="H2ZNV0"/>
<dbReference type="AlphaFoldDB" id="H2ZNV0"/>
<evidence type="ECO:0000313" key="3">
    <source>
        <dbReference type="Proteomes" id="UP000007875"/>
    </source>
</evidence>
<dbReference type="Ensembl" id="ENSCSAVT00000019474.1">
    <property type="protein sequence ID" value="ENSCSAVP00000019266.1"/>
    <property type="gene ID" value="ENSCSAVG00000011310.1"/>
</dbReference>
<dbReference type="Proteomes" id="UP000007875">
    <property type="component" value="Unassembled WGS sequence"/>
</dbReference>
<feature type="compositionally biased region" description="Acidic residues" evidence="1">
    <location>
        <begin position="50"/>
        <end position="59"/>
    </location>
</feature>
<proteinExistence type="predicted"/>
<reference evidence="3" key="1">
    <citation type="submission" date="2003-08" db="EMBL/GenBank/DDBJ databases">
        <authorList>
            <person name="Birren B."/>
            <person name="Nusbaum C."/>
            <person name="Abebe A."/>
            <person name="Abouelleil A."/>
            <person name="Adekoya E."/>
            <person name="Ait-zahra M."/>
            <person name="Allen N."/>
            <person name="Allen T."/>
            <person name="An P."/>
            <person name="Anderson M."/>
            <person name="Anderson S."/>
            <person name="Arachchi H."/>
            <person name="Armbruster J."/>
            <person name="Bachantsang P."/>
            <person name="Baldwin J."/>
            <person name="Barry A."/>
            <person name="Bayul T."/>
            <person name="Blitshsteyn B."/>
            <person name="Bloom T."/>
            <person name="Blye J."/>
            <person name="Boguslavskiy L."/>
            <person name="Borowsky M."/>
            <person name="Boukhgalter B."/>
            <person name="Brunache A."/>
            <person name="Butler J."/>
            <person name="Calixte N."/>
            <person name="Calvo S."/>
            <person name="Camarata J."/>
            <person name="Campo K."/>
            <person name="Chang J."/>
            <person name="Cheshatsang Y."/>
            <person name="Citroen M."/>
            <person name="Collymore A."/>
            <person name="Considine T."/>
            <person name="Cook A."/>
            <person name="Cooke P."/>
            <person name="Corum B."/>
            <person name="Cuomo C."/>
            <person name="David R."/>
            <person name="Dawoe T."/>
            <person name="Degray S."/>
            <person name="Dodge S."/>
            <person name="Dooley K."/>
            <person name="Dorje P."/>
            <person name="Dorjee K."/>
            <person name="Dorris L."/>
            <person name="Duffey N."/>
            <person name="Dupes A."/>
            <person name="Elkins T."/>
            <person name="Engels R."/>
            <person name="Erickson J."/>
            <person name="Farina A."/>
            <person name="Faro S."/>
            <person name="Ferreira P."/>
            <person name="Fischer H."/>
            <person name="Fitzgerald M."/>
            <person name="Foley K."/>
            <person name="Gage D."/>
            <person name="Galagan J."/>
            <person name="Gearin G."/>
            <person name="Gnerre S."/>
            <person name="Gnirke A."/>
            <person name="Goyette A."/>
            <person name="Graham J."/>
            <person name="Grandbois E."/>
            <person name="Gyaltsen K."/>
            <person name="Hafez N."/>
            <person name="Hagopian D."/>
            <person name="Hagos B."/>
            <person name="Hall J."/>
            <person name="Hatcher B."/>
            <person name="Heller A."/>
            <person name="Higgins H."/>
            <person name="Honan T."/>
            <person name="Horn A."/>
            <person name="Houde N."/>
            <person name="Hughes L."/>
            <person name="Hulme W."/>
            <person name="Husby E."/>
            <person name="Iliev I."/>
            <person name="Jaffe D."/>
            <person name="Jones C."/>
            <person name="Kamal M."/>
            <person name="Kamat A."/>
            <person name="Kamvysselis M."/>
            <person name="Karlsson E."/>
            <person name="Kells C."/>
            <person name="Kieu A."/>
            <person name="Kisner P."/>
            <person name="Kodira C."/>
            <person name="Kulbokas E."/>
            <person name="Labutti K."/>
            <person name="Lama D."/>
            <person name="Landers T."/>
            <person name="Leger J."/>
            <person name="Levine S."/>
            <person name="Lewis D."/>
            <person name="Lewis T."/>
            <person name="Lindblad-toh K."/>
            <person name="Liu X."/>
            <person name="Lokyitsang T."/>
            <person name="Lokyitsang Y."/>
            <person name="Lucien O."/>
            <person name="Lui A."/>
            <person name="Ma L.J."/>
            <person name="Mabbitt R."/>
            <person name="Macdonald J."/>
            <person name="Maclean C."/>
            <person name="Major J."/>
            <person name="Manning J."/>
            <person name="Marabella R."/>
            <person name="Maru K."/>
            <person name="Matthews C."/>
            <person name="Mauceli E."/>
            <person name="Mccarthy M."/>
            <person name="Mcdonough S."/>
            <person name="Mcghee T."/>
            <person name="Meldrim J."/>
            <person name="Meneus L."/>
            <person name="Mesirov J."/>
            <person name="Mihalev A."/>
            <person name="Mihova T."/>
            <person name="Mikkelsen T."/>
            <person name="Mlenga V."/>
            <person name="Moru K."/>
            <person name="Mozes J."/>
            <person name="Mulrain L."/>
            <person name="Munson G."/>
            <person name="Naylor J."/>
            <person name="Newes C."/>
            <person name="Nguyen C."/>
            <person name="Nguyen N."/>
            <person name="Nguyen T."/>
            <person name="Nicol R."/>
            <person name="Nielsen C."/>
            <person name="Nizzari M."/>
            <person name="Norbu C."/>
            <person name="Norbu N."/>
            <person name="O'donnell P."/>
            <person name="Okoawo O."/>
            <person name="O'leary S."/>
            <person name="Omotosho B."/>
            <person name="O'neill K."/>
            <person name="Osman S."/>
            <person name="Parker S."/>
            <person name="Perrin D."/>
            <person name="Phunkhang P."/>
            <person name="Piqani B."/>
            <person name="Purcell S."/>
            <person name="Rachupka T."/>
            <person name="Ramasamy U."/>
            <person name="Rameau R."/>
            <person name="Ray V."/>
            <person name="Raymond C."/>
            <person name="Retta R."/>
            <person name="Richardson S."/>
            <person name="Rise C."/>
            <person name="Rodriguez J."/>
            <person name="Rogers J."/>
            <person name="Rogov P."/>
            <person name="Rutman M."/>
            <person name="Schupbach R."/>
            <person name="Seaman C."/>
            <person name="Settipalli S."/>
            <person name="Sharpe T."/>
            <person name="Sheridan J."/>
            <person name="Sherpa N."/>
            <person name="Shi J."/>
            <person name="Smirnov S."/>
            <person name="Smith C."/>
            <person name="Sougnez C."/>
            <person name="Spencer B."/>
            <person name="Stalker J."/>
            <person name="Stange-thomann N."/>
            <person name="Stavropoulos S."/>
            <person name="Stetson K."/>
            <person name="Stone C."/>
            <person name="Stone S."/>
            <person name="Stubbs M."/>
            <person name="Talamas J."/>
            <person name="Tchuinga P."/>
            <person name="Tenzing P."/>
            <person name="Tesfaye S."/>
            <person name="Theodore J."/>
            <person name="Thoulutsang Y."/>
            <person name="Topham K."/>
            <person name="Towey S."/>
            <person name="Tsamla T."/>
            <person name="Tsomo N."/>
            <person name="Vallee D."/>
            <person name="Vassiliev H."/>
            <person name="Venkataraman V."/>
            <person name="Vinson J."/>
            <person name="Vo A."/>
            <person name="Wade C."/>
            <person name="Wang S."/>
            <person name="Wangchuk T."/>
            <person name="Wangdi T."/>
            <person name="Whittaker C."/>
            <person name="Wilkinson J."/>
            <person name="Wu Y."/>
            <person name="Wyman D."/>
            <person name="Yadav S."/>
            <person name="Yang S."/>
            <person name="Yang X."/>
            <person name="Yeager S."/>
            <person name="Yee E."/>
            <person name="Young G."/>
            <person name="Zainoun J."/>
            <person name="Zembeck L."/>
            <person name="Zimmer A."/>
            <person name="Zody M."/>
            <person name="Lander E."/>
        </authorList>
    </citation>
    <scope>NUCLEOTIDE SEQUENCE [LARGE SCALE GENOMIC DNA]</scope>
</reference>
<feature type="compositionally biased region" description="Basic and acidic residues" evidence="1">
    <location>
        <begin position="303"/>
        <end position="316"/>
    </location>
</feature>
<feature type="compositionally biased region" description="Basic and acidic residues" evidence="1">
    <location>
        <begin position="1"/>
        <end position="14"/>
    </location>
</feature>
<accession>H2ZNV0</accession>
<dbReference type="GeneTree" id="ENSGT00660000096441"/>
<name>H2ZNV0_CIOSA</name>
<feature type="compositionally biased region" description="Basic and acidic residues" evidence="1">
    <location>
        <begin position="211"/>
        <end position="272"/>
    </location>
</feature>
<evidence type="ECO:0000256" key="1">
    <source>
        <dbReference type="SAM" id="MobiDB-lite"/>
    </source>
</evidence>
<reference evidence="2" key="2">
    <citation type="submission" date="2025-08" db="UniProtKB">
        <authorList>
            <consortium name="Ensembl"/>
        </authorList>
    </citation>
    <scope>IDENTIFICATION</scope>
</reference>
<feature type="region of interest" description="Disordered" evidence="1">
    <location>
        <begin position="211"/>
        <end position="273"/>
    </location>
</feature>
<dbReference type="STRING" id="51511.ENSCSAVP00000019266"/>
<protein>
    <submittedName>
        <fullName evidence="2">Uncharacterized protein</fullName>
    </submittedName>
</protein>
<organism evidence="2 3">
    <name type="scientific">Ciona savignyi</name>
    <name type="common">Pacific transparent sea squirt</name>
    <dbReference type="NCBI Taxonomy" id="51511"/>
    <lineage>
        <taxon>Eukaryota</taxon>
        <taxon>Metazoa</taxon>
        <taxon>Chordata</taxon>
        <taxon>Tunicata</taxon>
        <taxon>Ascidiacea</taxon>
        <taxon>Phlebobranchia</taxon>
        <taxon>Cionidae</taxon>
        <taxon>Ciona</taxon>
    </lineage>
</organism>
<evidence type="ECO:0000313" key="2">
    <source>
        <dbReference type="Ensembl" id="ENSCSAVP00000019266.1"/>
    </source>
</evidence>
<sequence>MEFKYGRTLREHNFSPKHRPKPSPMKNDIFRKDLGLDDEDDSLPDLSSSSEEEDSDQPSEIEFNILQKELQTCSQQRDALREKYIESQSTVQHLKARLQKEEISKKSRMKIMQRTQADVLKDKQKLINDLQDILDENGDHSNLKLVSSIEQLHREKADLHSDLMVAFEEYETKISEMEDRLRNAATPIINGRKDDVPQEVIEEKEKLERKLEEMQRIQSDEKTGQDKLLQQKEDETKALRQEQERMKRSSDALQSEIHDLKENSKKSEEASQKKIKLLNSQIKSLESEKDKLCRNLESLENESTNHVKDQMNFDRQ</sequence>
<dbReference type="OMA" id="HPIINGH"/>
<reference evidence="2" key="3">
    <citation type="submission" date="2025-09" db="UniProtKB">
        <authorList>
            <consortium name="Ensembl"/>
        </authorList>
    </citation>
    <scope>IDENTIFICATION</scope>
</reference>
<feature type="region of interest" description="Disordered" evidence="1">
    <location>
        <begin position="1"/>
        <end position="59"/>
    </location>
</feature>